<gene>
    <name evidence="1" type="ORF">O9G_004440</name>
</gene>
<dbReference type="Proteomes" id="UP000030755">
    <property type="component" value="Unassembled WGS sequence"/>
</dbReference>
<dbReference type="SUPFAM" id="SSF53098">
    <property type="entry name" value="Ribonuclease H-like"/>
    <property type="match status" value="1"/>
</dbReference>
<dbReference type="PANTHER" id="PTHR40866:SF1">
    <property type="entry name" value="BED-TYPE DOMAIN-CONTAINING PROTEIN"/>
    <property type="match status" value="1"/>
</dbReference>
<reference evidence="1 2" key="1">
    <citation type="journal article" date="2013" name="Curr. Biol.">
        <title>Shared signatures of parasitism and phylogenomics unite Cryptomycota and microsporidia.</title>
        <authorList>
            <person name="James T.Y."/>
            <person name="Pelin A."/>
            <person name="Bonen L."/>
            <person name="Ahrendt S."/>
            <person name="Sain D."/>
            <person name="Corradi N."/>
            <person name="Stajich J.E."/>
        </authorList>
    </citation>
    <scope>NUCLEOTIDE SEQUENCE [LARGE SCALE GENOMIC DNA]</scope>
    <source>
        <strain evidence="1 2">CSF55</strain>
    </source>
</reference>
<accession>A0A075AUA1</accession>
<evidence type="ECO:0008006" key="3">
    <source>
        <dbReference type="Google" id="ProtNLM"/>
    </source>
</evidence>
<keyword evidence="2" id="KW-1185">Reference proteome</keyword>
<dbReference type="AlphaFoldDB" id="A0A075AUA1"/>
<proteinExistence type="predicted"/>
<dbReference type="PANTHER" id="PTHR40866">
    <property type="entry name" value="BED-TYPE DOMAIN-CONTAINING PROTEIN"/>
    <property type="match status" value="1"/>
</dbReference>
<sequence>MEKKPTNKDCVSVFFKSVEDKPHHYKCKSCNGEKMYKQNVKSGYGNLMNHLNSTHPNHKAETLKVLEGKIVTLDRYLDKDSVITHEWLRFLIRKDLPFSYCEDPDVRHACLSLEVEKNIKKLLKGAMGLVLDGWTENGIHYCGVFAVTSKNILLLGFSPLPDEESMNAAAHIEYLDFLLDVYNINAVDIKFIVGDNCSTNKAMCTRLGIPLIGCSSHRLNLAVMKFLEGKMALFSKVNKLMKKFKNSVNRRAKLAQYTHYRPVLMQKTRWSGPFSMLKRYEQIKSHLHHFQNDTIIEAEEGEANNEINDYRHCRLHVLVDTRKSLLAETLEAIMFLKLNDSHWTVHTVADALKALKLANNENDTANDENNKDSSDEDDDY</sequence>
<evidence type="ECO:0000313" key="2">
    <source>
        <dbReference type="Proteomes" id="UP000030755"/>
    </source>
</evidence>
<protein>
    <recommendedName>
        <fullName evidence="3">BED-type domain-containing protein</fullName>
    </recommendedName>
</protein>
<organism evidence="1 2">
    <name type="scientific">Rozella allomycis (strain CSF55)</name>
    <dbReference type="NCBI Taxonomy" id="988480"/>
    <lineage>
        <taxon>Eukaryota</taxon>
        <taxon>Fungi</taxon>
        <taxon>Fungi incertae sedis</taxon>
        <taxon>Cryptomycota</taxon>
        <taxon>Cryptomycota incertae sedis</taxon>
        <taxon>Rozella</taxon>
    </lineage>
</organism>
<name>A0A075AUA1_ROZAC</name>
<dbReference type="HOGENOM" id="CLU_727912_0_0_1"/>
<dbReference type="OrthoDB" id="5598835at2759"/>
<dbReference type="EMBL" id="KE561029">
    <property type="protein sequence ID" value="EPZ33848.1"/>
    <property type="molecule type" value="Genomic_DNA"/>
</dbReference>
<dbReference type="InterPro" id="IPR012337">
    <property type="entry name" value="RNaseH-like_sf"/>
</dbReference>
<evidence type="ECO:0000313" key="1">
    <source>
        <dbReference type="EMBL" id="EPZ33848.1"/>
    </source>
</evidence>